<dbReference type="AlphaFoldDB" id="A0A6A6N1C3"/>
<name>A0A6A6N1C3_HEVBR</name>
<evidence type="ECO:0000313" key="3">
    <source>
        <dbReference type="Proteomes" id="UP000467840"/>
    </source>
</evidence>
<keyword evidence="3" id="KW-1185">Reference proteome</keyword>
<gene>
    <name evidence="2" type="ORF">GH714_003650</name>
</gene>
<protein>
    <recommendedName>
        <fullName evidence="1">Retroviral polymerase SH3-like domain-containing protein</fullName>
    </recommendedName>
</protein>
<evidence type="ECO:0000259" key="1">
    <source>
        <dbReference type="Pfam" id="PF25597"/>
    </source>
</evidence>
<dbReference type="EMBL" id="JAAGAX010000003">
    <property type="protein sequence ID" value="KAF2318253.1"/>
    <property type="molecule type" value="Genomic_DNA"/>
</dbReference>
<dbReference type="InterPro" id="IPR057670">
    <property type="entry name" value="SH3_retrovirus"/>
</dbReference>
<accession>A0A6A6N1C3</accession>
<comment type="caution">
    <text evidence="2">The sequence shown here is derived from an EMBL/GenBank/DDBJ whole genome shotgun (WGS) entry which is preliminary data.</text>
</comment>
<organism evidence="2 3">
    <name type="scientific">Hevea brasiliensis</name>
    <name type="common">Para rubber tree</name>
    <name type="synonym">Siphonia brasiliensis</name>
    <dbReference type="NCBI Taxonomy" id="3981"/>
    <lineage>
        <taxon>Eukaryota</taxon>
        <taxon>Viridiplantae</taxon>
        <taxon>Streptophyta</taxon>
        <taxon>Embryophyta</taxon>
        <taxon>Tracheophyta</taxon>
        <taxon>Spermatophyta</taxon>
        <taxon>Magnoliopsida</taxon>
        <taxon>eudicotyledons</taxon>
        <taxon>Gunneridae</taxon>
        <taxon>Pentapetalae</taxon>
        <taxon>rosids</taxon>
        <taxon>fabids</taxon>
        <taxon>Malpighiales</taxon>
        <taxon>Euphorbiaceae</taxon>
        <taxon>Crotonoideae</taxon>
        <taxon>Micrandreae</taxon>
        <taxon>Hevea</taxon>
    </lineage>
</organism>
<dbReference type="Pfam" id="PF25597">
    <property type="entry name" value="SH3_retrovirus"/>
    <property type="match status" value="1"/>
</dbReference>
<dbReference type="Proteomes" id="UP000467840">
    <property type="component" value="Chromosome 10"/>
</dbReference>
<evidence type="ECO:0000313" key="2">
    <source>
        <dbReference type="EMBL" id="KAF2318253.1"/>
    </source>
</evidence>
<proteinExistence type="predicted"/>
<reference evidence="2 3" key="1">
    <citation type="journal article" date="2020" name="Mol. Plant">
        <title>The Chromosome-Based Rubber Tree Genome Provides New Insights into Spurge Genome Evolution and Rubber Biosynthesis.</title>
        <authorList>
            <person name="Liu J."/>
            <person name="Shi C."/>
            <person name="Shi C.C."/>
            <person name="Li W."/>
            <person name="Zhang Q.J."/>
            <person name="Zhang Y."/>
            <person name="Li K."/>
            <person name="Lu H.F."/>
            <person name="Shi C."/>
            <person name="Zhu S.T."/>
            <person name="Xiao Z.Y."/>
            <person name="Nan H."/>
            <person name="Yue Y."/>
            <person name="Zhu X.G."/>
            <person name="Wu Y."/>
            <person name="Hong X.N."/>
            <person name="Fan G.Y."/>
            <person name="Tong Y."/>
            <person name="Zhang D."/>
            <person name="Mao C.L."/>
            <person name="Liu Y.L."/>
            <person name="Hao S.J."/>
            <person name="Liu W.Q."/>
            <person name="Lv M.Q."/>
            <person name="Zhang H.B."/>
            <person name="Liu Y."/>
            <person name="Hu-Tang G.R."/>
            <person name="Wang J.P."/>
            <person name="Wang J.H."/>
            <person name="Sun Y.H."/>
            <person name="Ni S.B."/>
            <person name="Chen W.B."/>
            <person name="Zhang X.C."/>
            <person name="Jiao Y.N."/>
            <person name="Eichler E.E."/>
            <person name="Li G.H."/>
            <person name="Liu X."/>
            <person name="Gao L.Z."/>
        </authorList>
    </citation>
    <scope>NUCLEOTIDE SEQUENCE [LARGE SCALE GENOMIC DNA]</scope>
    <source>
        <strain evidence="3">cv. GT1</strain>
        <tissue evidence="2">Leaf</tissue>
    </source>
</reference>
<feature type="domain" description="Retroviral polymerase SH3-like" evidence="1">
    <location>
        <begin position="39"/>
        <end position="94"/>
    </location>
</feature>
<sequence>MFRVSLTNSAPNGVSPLKWLREGIECRNEKKISRPLYMLQRIKRSKLYSKKWQSIFLGYAQDEFRYRLYDLIEKKLVKSRDVVFFEDQTIEDIEKVESLTPQNNEKLSVLDPIPLRYLPGVIKNGAQGGVQDDVQECIQGD</sequence>